<protein>
    <submittedName>
        <fullName evidence="1">Uncharacterized protein</fullName>
    </submittedName>
</protein>
<organism evidence="1 2">
    <name type="scientific">Microbulbifer okhotskensis</name>
    <dbReference type="NCBI Taxonomy" id="2926617"/>
    <lineage>
        <taxon>Bacteria</taxon>
        <taxon>Pseudomonadati</taxon>
        <taxon>Pseudomonadota</taxon>
        <taxon>Gammaproteobacteria</taxon>
        <taxon>Cellvibrionales</taxon>
        <taxon>Microbulbiferaceae</taxon>
        <taxon>Microbulbifer</taxon>
    </lineage>
</organism>
<accession>A0A9X2J7K4</accession>
<reference evidence="1" key="1">
    <citation type="journal article" date="2022" name="Arch. Microbiol.">
        <title>Microbulbifer okhotskensis sp. nov., isolated from a deep bottom sediment of the Okhotsk Sea.</title>
        <authorList>
            <person name="Romanenko L."/>
            <person name="Kurilenko V."/>
            <person name="Otstavnykh N."/>
            <person name="Velansky P."/>
            <person name="Isaeva M."/>
            <person name="Mikhailov V."/>
        </authorList>
    </citation>
    <scope>NUCLEOTIDE SEQUENCE</scope>
    <source>
        <strain evidence="1">OS29</strain>
    </source>
</reference>
<dbReference type="Proteomes" id="UP001139028">
    <property type="component" value="Unassembled WGS sequence"/>
</dbReference>
<keyword evidence="2" id="KW-1185">Reference proteome</keyword>
<name>A0A9X2J7K4_9GAMM</name>
<comment type="caution">
    <text evidence="1">The sequence shown here is derived from an EMBL/GenBank/DDBJ whole genome shotgun (WGS) entry which is preliminary data.</text>
</comment>
<dbReference type="EMBL" id="JALBWM010000088">
    <property type="protein sequence ID" value="MCO1335880.1"/>
    <property type="molecule type" value="Genomic_DNA"/>
</dbReference>
<gene>
    <name evidence="1" type="ORF">MO867_16210</name>
</gene>
<proteinExistence type="predicted"/>
<dbReference type="RefSeq" id="WP_252471009.1">
    <property type="nucleotide sequence ID" value="NZ_JALBWM010000088.1"/>
</dbReference>
<evidence type="ECO:0000313" key="1">
    <source>
        <dbReference type="EMBL" id="MCO1335880.1"/>
    </source>
</evidence>
<sequence>MNSNRYTTAAVFGIIAFGFLAAQTLFEPVENEQVWVSAPRSGPDAEYVVQSAKTPASVALTSNDIKAAFERDTVIRLNGIVRRSLATIRQYDAEIKSVREEHLAATGNGMNEHQVADAKSNLSKLEEWNLEASQALKDMKAAVLELEASDEYYNAAILAGMVRFVETVATEIGDEYVKLTTLVAQDAVAVRS</sequence>
<dbReference type="AlphaFoldDB" id="A0A9X2J7K4"/>
<evidence type="ECO:0000313" key="2">
    <source>
        <dbReference type="Proteomes" id="UP001139028"/>
    </source>
</evidence>